<name>A0ACB5SF99_9PEZI</name>
<keyword evidence="1" id="KW-0418">Kinase</keyword>
<keyword evidence="1" id="KW-0808">Transferase</keyword>
<evidence type="ECO:0000313" key="2">
    <source>
        <dbReference type="Proteomes" id="UP001165186"/>
    </source>
</evidence>
<comment type="caution">
    <text evidence="1">The sequence shown here is derived from an EMBL/GenBank/DDBJ whole genome shotgun (WGS) entry which is preliminary data.</text>
</comment>
<reference evidence="1" key="1">
    <citation type="submission" date="2024-09" db="EMBL/GenBank/DDBJ databases">
        <title>Draft Genome Sequences of Neofusicoccum parvum.</title>
        <authorList>
            <person name="Ashida A."/>
            <person name="Camagna M."/>
            <person name="Tanaka A."/>
            <person name="Takemoto D."/>
        </authorList>
    </citation>
    <scope>NUCLEOTIDE SEQUENCE</scope>
    <source>
        <strain evidence="1">PPO83</strain>
    </source>
</reference>
<evidence type="ECO:0000313" key="1">
    <source>
        <dbReference type="EMBL" id="GME38181.1"/>
    </source>
</evidence>
<dbReference type="EMBL" id="BSXG01000082">
    <property type="protein sequence ID" value="GME38181.1"/>
    <property type="molecule type" value="Genomic_DNA"/>
</dbReference>
<proteinExistence type="predicted"/>
<organism evidence="1 2">
    <name type="scientific">Neofusicoccum parvum</name>
    <dbReference type="NCBI Taxonomy" id="310453"/>
    <lineage>
        <taxon>Eukaryota</taxon>
        <taxon>Fungi</taxon>
        <taxon>Dikarya</taxon>
        <taxon>Ascomycota</taxon>
        <taxon>Pezizomycotina</taxon>
        <taxon>Dothideomycetes</taxon>
        <taxon>Dothideomycetes incertae sedis</taxon>
        <taxon>Botryosphaeriales</taxon>
        <taxon>Botryosphaeriaceae</taxon>
        <taxon>Neofusicoccum</taxon>
    </lineage>
</organism>
<accession>A0ACB5SF99</accession>
<protein>
    <submittedName>
        <fullName evidence="1">Pek gcn2 protein kinase</fullName>
    </submittedName>
</protein>
<keyword evidence="2" id="KW-1185">Reference proteome</keyword>
<sequence>MAPTKSPRNKIVTPKTPNKKNGASPVRASPAADHSTPSFAASGPAAAMANYALAQEDEIEALKAIYMDDYEEVETKGAWSKTSDRAFKLSLKASSNPEINALLSVRFTATYPKTIPLLALESTHGLRTKSKKDIENLIQTRPKELLGEVMIFEVATQIQEILEDAVADRQEDEAVPSLEEERAVHEAAAEELARKQEEEKMKQREEDEAEQQRILKEMVDLELSRRKEQKRQNRPVTATPVSMISELEKLPMTLIRRGPVTTVYALIHDSTQLAIKRARVKAENHLSRVKKLVEEFDQSMEELKRIKNENIITILDFKIDRAPDGGEWNISMLTDFADKGSLRDLFQDFETFHPDQQGIVHMRLHPGNVLLCRPENGGPSFVKLADAGSQEWLHNAIYAARGTEKAESARKTDIWDLGIIFLQMLFGVDTPQKYSSPGAVMEDVEMSTPLVEMRSCAIGTLIACSNSLAFNK</sequence>
<dbReference type="Proteomes" id="UP001165186">
    <property type="component" value="Unassembled WGS sequence"/>
</dbReference>
<gene>
    <name evidence="1" type="primary">g3098</name>
    <name evidence="1" type="ORF">NpPPO83_00003098</name>
</gene>